<dbReference type="Pfam" id="PF01575">
    <property type="entry name" value="MaoC_dehydratas"/>
    <property type="match status" value="1"/>
</dbReference>
<gene>
    <name evidence="2" type="ORF">GA0061099_100495</name>
</gene>
<dbReference type="Gene3D" id="3.10.129.10">
    <property type="entry name" value="Hotdog Thioesterase"/>
    <property type="match status" value="1"/>
</dbReference>
<evidence type="ECO:0000259" key="1">
    <source>
        <dbReference type="Pfam" id="PF01575"/>
    </source>
</evidence>
<organism evidence="2 3">
    <name type="scientific">Bradyrhizobium yuanmingense</name>
    <dbReference type="NCBI Taxonomy" id="108015"/>
    <lineage>
        <taxon>Bacteria</taxon>
        <taxon>Pseudomonadati</taxon>
        <taxon>Pseudomonadota</taxon>
        <taxon>Alphaproteobacteria</taxon>
        <taxon>Hyphomicrobiales</taxon>
        <taxon>Nitrobacteraceae</taxon>
        <taxon>Bradyrhizobium</taxon>
    </lineage>
</organism>
<name>A0A1C3VJN5_9BRAD</name>
<protein>
    <submittedName>
        <fullName evidence="2">Acyl dehydratase</fullName>
    </submittedName>
</protein>
<dbReference type="AlphaFoldDB" id="A0A1C3VJN5"/>
<reference evidence="2 3" key="1">
    <citation type="submission" date="2016-08" db="EMBL/GenBank/DDBJ databases">
        <authorList>
            <person name="Seilhamer J.J."/>
        </authorList>
    </citation>
    <scope>NUCLEOTIDE SEQUENCE [LARGE SCALE GENOMIC DNA]</scope>
    <source>
        <strain evidence="2 3">CCBAU 10071</strain>
    </source>
</reference>
<accession>A0A1C3VJN5</accession>
<feature type="domain" description="MaoC-like" evidence="1">
    <location>
        <begin position="12"/>
        <end position="120"/>
    </location>
</feature>
<dbReference type="PANTHER" id="PTHR42993">
    <property type="entry name" value="MAOC-LIKE DEHYDRATASE DOMAIN-CONTAINING PROTEIN"/>
    <property type="match status" value="1"/>
</dbReference>
<dbReference type="EMBL" id="FMAE01000004">
    <property type="protein sequence ID" value="SCB27951.1"/>
    <property type="molecule type" value="Genomic_DNA"/>
</dbReference>
<dbReference type="SUPFAM" id="SSF54637">
    <property type="entry name" value="Thioesterase/thiol ester dehydrase-isomerase"/>
    <property type="match status" value="1"/>
</dbReference>
<proteinExistence type="predicted"/>
<sequence length="158" mass="17705">MAGYIDLKDYAARKGQAVGTSRWFEIDQKRINEFAEVTEDRQFIHVDPEEAAKTPFRGTIAHGFLTLSMLLPMAVDALPGINGRIMSVNYGFDKIRFVTPVPSGSKIRAHFKLVDVTPRSPMEFLTRSEVSVEIQGIEKPALIAEWLGIAHFAEPMEI</sequence>
<evidence type="ECO:0000313" key="3">
    <source>
        <dbReference type="Proteomes" id="UP000183174"/>
    </source>
</evidence>
<dbReference type="PANTHER" id="PTHR42993:SF1">
    <property type="entry name" value="MAOC-LIKE DEHYDRATASE DOMAIN-CONTAINING PROTEIN"/>
    <property type="match status" value="1"/>
</dbReference>
<dbReference type="Proteomes" id="UP000183174">
    <property type="component" value="Unassembled WGS sequence"/>
</dbReference>
<evidence type="ECO:0000313" key="2">
    <source>
        <dbReference type="EMBL" id="SCB27951.1"/>
    </source>
</evidence>
<dbReference type="CDD" id="cd03450">
    <property type="entry name" value="NodN"/>
    <property type="match status" value="1"/>
</dbReference>
<dbReference type="InterPro" id="IPR029069">
    <property type="entry name" value="HotDog_dom_sf"/>
</dbReference>
<dbReference type="InterPro" id="IPR039375">
    <property type="entry name" value="NodN-like"/>
</dbReference>
<dbReference type="InterPro" id="IPR002539">
    <property type="entry name" value="MaoC-like_dom"/>
</dbReference>